<dbReference type="AlphaFoldDB" id="A0A1W1H5P0"/>
<name>A0A1W1H5P0_9BACT</name>
<reference evidence="1 2" key="1">
    <citation type="submission" date="2017-03" db="EMBL/GenBank/DDBJ databases">
        <authorList>
            <person name="Afonso C.L."/>
            <person name="Miller P.J."/>
            <person name="Scott M.A."/>
            <person name="Spackman E."/>
            <person name="Goraichik I."/>
            <person name="Dimitrov K.M."/>
            <person name="Suarez D.L."/>
            <person name="Swayne D.E."/>
        </authorList>
    </citation>
    <scope>NUCLEOTIDE SEQUENCE [LARGE SCALE GENOMIC DNA]</scope>
    <source>
        <strain evidence="1">PRJEB14757</strain>
    </source>
</reference>
<gene>
    <name evidence="1" type="ORF">MTBBW1_1110050</name>
</gene>
<sequence length="45" mass="5097">MKTECVFTGKAWFISQFTLSGEKILGSGNLSQKSVKYVWNHMKDA</sequence>
<evidence type="ECO:0000313" key="1">
    <source>
        <dbReference type="EMBL" id="SLM27789.1"/>
    </source>
</evidence>
<accession>A0A1W1H5P0</accession>
<proteinExistence type="predicted"/>
<protein>
    <submittedName>
        <fullName evidence="1">Uncharacterized protein</fullName>
    </submittedName>
</protein>
<dbReference type="Proteomes" id="UP000191931">
    <property type="component" value="Unassembled WGS sequence"/>
</dbReference>
<dbReference type="EMBL" id="FWEV01000015">
    <property type="protein sequence ID" value="SLM27789.1"/>
    <property type="molecule type" value="Genomic_DNA"/>
</dbReference>
<evidence type="ECO:0000313" key="2">
    <source>
        <dbReference type="Proteomes" id="UP000191931"/>
    </source>
</evidence>
<dbReference type="STRING" id="1246637.MTBBW1_1110050"/>
<keyword evidence="2" id="KW-1185">Reference proteome</keyword>
<organism evidence="1 2">
    <name type="scientific">Desulfamplus magnetovallimortis</name>
    <dbReference type="NCBI Taxonomy" id="1246637"/>
    <lineage>
        <taxon>Bacteria</taxon>
        <taxon>Pseudomonadati</taxon>
        <taxon>Thermodesulfobacteriota</taxon>
        <taxon>Desulfobacteria</taxon>
        <taxon>Desulfobacterales</taxon>
        <taxon>Desulfobacteraceae</taxon>
        <taxon>Desulfamplus</taxon>
    </lineage>
</organism>